<dbReference type="PANTHER" id="PTHR12358">
    <property type="entry name" value="SPHINGOSINE KINASE"/>
    <property type="match status" value="1"/>
</dbReference>
<dbReference type="SMART" id="SM00046">
    <property type="entry name" value="DAGKc"/>
    <property type="match status" value="1"/>
</dbReference>
<evidence type="ECO:0000313" key="7">
    <source>
        <dbReference type="EMBL" id="AIF04989.1"/>
    </source>
</evidence>
<evidence type="ECO:0000259" key="6">
    <source>
        <dbReference type="PROSITE" id="PS50146"/>
    </source>
</evidence>
<protein>
    <submittedName>
        <fullName evidence="7">Sphingosine kinase/eukaryotic diacylglycerol-related kinase</fullName>
    </submittedName>
</protein>
<name>A0A075GMA4_9EURY</name>
<dbReference type="GO" id="GO:0005524">
    <property type="term" value="F:ATP binding"/>
    <property type="evidence" value="ECO:0007669"/>
    <property type="project" value="UniProtKB-KW"/>
</dbReference>
<keyword evidence="1" id="KW-0808">Transferase</keyword>
<dbReference type="EMBL" id="KF900725">
    <property type="protein sequence ID" value="AIF04989.1"/>
    <property type="molecule type" value="Genomic_DNA"/>
</dbReference>
<organism evidence="7">
    <name type="scientific">uncultured marine group II/III euryarchaeote KM3_178_D06</name>
    <dbReference type="NCBI Taxonomy" id="1457940"/>
    <lineage>
        <taxon>Archaea</taxon>
        <taxon>Methanobacteriati</taxon>
        <taxon>Methanobacteriota</taxon>
        <taxon>environmental samples</taxon>
    </lineage>
</organism>
<evidence type="ECO:0000256" key="2">
    <source>
        <dbReference type="ARBA" id="ARBA00022741"/>
    </source>
</evidence>
<dbReference type="Pfam" id="PF19279">
    <property type="entry name" value="YegS_C"/>
    <property type="match status" value="1"/>
</dbReference>
<dbReference type="InterPro" id="IPR016064">
    <property type="entry name" value="NAD/diacylglycerol_kinase_sf"/>
</dbReference>
<dbReference type="PROSITE" id="PS50146">
    <property type="entry name" value="DAGK"/>
    <property type="match status" value="1"/>
</dbReference>
<reference evidence="7" key="1">
    <citation type="journal article" date="2014" name="Genome Biol. Evol.">
        <title>Pangenome evidence for extensive interdomain horizontal transfer affecting lineage core and shell genes in uncultured planktonic thaumarchaeota and euryarchaeota.</title>
        <authorList>
            <person name="Deschamps P."/>
            <person name="Zivanovic Y."/>
            <person name="Moreira D."/>
            <person name="Rodriguez-Valera F."/>
            <person name="Lopez-Garcia P."/>
        </authorList>
    </citation>
    <scope>NUCLEOTIDE SEQUENCE</scope>
</reference>
<keyword evidence="3 7" id="KW-0418">Kinase</keyword>
<dbReference type="InterPro" id="IPR017438">
    <property type="entry name" value="ATP-NAD_kinase_N"/>
</dbReference>
<feature type="domain" description="DAGKc" evidence="6">
    <location>
        <begin position="7"/>
        <end position="139"/>
    </location>
</feature>
<accession>A0A075GMA4</accession>
<evidence type="ECO:0000256" key="3">
    <source>
        <dbReference type="ARBA" id="ARBA00022777"/>
    </source>
</evidence>
<dbReference type="Pfam" id="PF00781">
    <property type="entry name" value="DAGK_cat"/>
    <property type="match status" value="1"/>
</dbReference>
<dbReference type="GO" id="GO:0016301">
    <property type="term" value="F:kinase activity"/>
    <property type="evidence" value="ECO:0007669"/>
    <property type="project" value="UniProtKB-KW"/>
</dbReference>
<dbReference type="Gene3D" id="2.60.200.40">
    <property type="match status" value="1"/>
</dbReference>
<evidence type="ECO:0000256" key="4">
    <source>
        <dbReference type="ARBA" id="ARBA00022840"/>
    </source>
</evidence>
<dbReference type="SUPFAM" id="SSF111331">
    <property type="entry name" value="NAD kinase/diacylglycerol kinase-like"/>
    <property type="match status" value="1"/>
</dbReference>
<dbReference type="Gene3D" id="3.40.50.10330">
    <property type="entry name" value="Probable inorganic polyphosphate/atp-NAD kinase, domain 1"/>
    <property type="match status" value="1"/>
</dbReference>
<evidence type="ECO:0000256" key="5">
    <source>
        <dbReference type="SAM" id="MobiDB-lite"/>
    </source>
</evidence>
<proteinExistence type="predicted"/>
<dbReference type="AlphaFoldDB" id="A0A075GMA4"/>
<dbReference type="InterPro" id="IPR050187">
    <property type="entry name" value="Lipid_Phosphate_FormReg"/>
</dbReference>
<sequence>MLVASSATMPRFACIVNPAGRDGRSLKRWQAAEPTLTAAGIELETHFTERVGHACELAFSLRDRDDIDLIVACGGDGTVHEVASGMRGSSTPLGIIPAGTGNDVARAHGIPLKKVNGIVDILLNGTSRHVGAFRLQGTPAPGEGGYPEPENNPLWDGEPDIEGRVVRWVFLESDCGVTSATARAKLRRGKWIKGSFKYTYLGLTEILPWKKKMAWVKIDDNPGEVVDFSMLAATTTEMFGGGYRVCPGASPILEHGHLCHAWGLNKLQMLMLMGPLKKGKHVGKWGIEFKPCSRLEIRAVDGEGNPSDASNDPPLIVQADGEPCLQTPALLEFHTKQLWIQGANQVPWDP</sequence>
<keyword evidence="4" id="KW-0067">ATP-binding</keyword>
<evidence type="ECO:0000256" key="1">
    <source>
        <dbReference type="ARBA" id="ARBA00022679"/>
    </source>
</evidence>
<keyword evidence="2" id="KW-0547">Nucleotide-binding</keyword>
<dbReference type="InterPro" id="IPR001206">
    <property type="entry name" value="Diacylglycerol_kinase_cat_dom"/>
</dbReference>
<feature type="region of interest" description="Disordered" evidence="5">
    <location>
        <begin position="137"/>
        <end position="157"/>
    </location>
</feature>
<dbReference type="InterPro" id="IPR045540">
    <property type="entry name" value="YegS/DAGK_C"/>
</dbReference>
<dbReference type="PANTHER" id="PTHR12358:SF54">
    <property type="entry name" value="SPHINGOSINE KINASE RELATED PROTEIN"/>
    <property type="match status" value="1"/>
</dbReference>